<comment type="caution">
    <text evidence="1">The sequence shown here is derived from an EMBL/GenBank/DDBJ whole genome shotgun (WGS) entry which is preliminary data.</text>
</comment>
<organism evidence="1 2">
    <name type="scientific">candidate division WWE3 bacterium CG08_land_8_20_14_0_20_40_13</name>
    <dbReference type="NCBI Taxonomy" id="1975084"/>
    <lineage>
        <taxon>Bacteria</taxon>
        <taxon>Katanobacteria</taxon>
    </lineage>
</organism>
<accession>A0A2H0XGQ6</accession>
<sequence length="112" mass="13147">MITSGNADTESQQFKNWLIGNFREDSSPLKTDKFELKWSKREKGYFAPAKEKEQEDLRSTLGILIYGKVKVSFLDEEKKILLENEGDYYFCKPTSRHTVEVFEDSLVITVRW</sequence>
<reference evidence="2" key="1">
    <citation type="submission" date="2017-09" db="EMBL/GenBank/DDBJ databases">
        <title>Depth-based differentiation of microbial function through sediment-hosted aquifers and enrichment of novel symbionts in the deep terrestrial subsurface.</title>
        <authorList>
            <person name="Probst A.J."/>
            <person name="Ladd B."/>
            <person name="Jarett J.K."/>
            <person name="Geller-Mcgrath D.E."/>
            <person name="Sieber C.M.K."/>
            <person name="Emerson J.B."/>
            <person name="Anantharaman K."/>
            <person name="Thomas B.C."/>
            <person name="Malmstrom R."/>
            <person name="Stieglmeier M."/>
            <person name="Klingl A."/>
            <person name="Woyke T."/>
            <person name="Ryan C.M."/>
            <person name="Banfield J.F."/>
        </authorList>
    </citation>
    <scope>NUCLEOTIDE SEQUENCE [LARGE SCALE GENOMIC DNA]</scope>
</reference>
<dbReference type="AlphaFoldDB" id="A0A2H0XGQ6"/>
<evidence type="ECO:0008006" key="3">
    <source>
        <dbReference type="Google" id="ProtNLM"/>
    </source>
</evidence>
<evidence type="ECO:0000313" key="2">
    <source>
        <dbReference type="Proteomes" id="UP000230340"/>
    </source>
</evidence>
<proteinExistence type="predicted"/>
<gene>
    <name evidence="1" type="ORF">COT49_00565</name>
</gene>
<dbReference type="Proteomes" id="UP000230340">
    <property type="component" value="Unassembled WGS sequence"/>
</dbReference>
<dbReference type="EMBL" id="PEYT01000004">
    <property type="protein sequence ID" value="PIS23328.1"/>
    <property type="molecule type" value="Genomic_DNA"/>
</dbReference>
<evidence type="ECO:0000313" key="1">
    <source>
        <dbReference type="EMBL" id="PIS23328.1"/>
    </source>
</evidence>
<name>A0A2H0XGQ6_UNCKA</name>
<protein>
    <recommendedName>
        <fullName evidence="3">Signal peptidase I</fullName>
    </recommendedName>
</protein>